<dbReference type="RefSeq" id="WP_275475566.1">
    <property type="nucleotide sequence ID" value="NZ_CP162940.1"/>
</dbReference>
<accession>A0ABV5A8T9</accession>
<comment type="caution">
    <text evidence="1">The sequence shown here is derived from an EMBL/GenBank/DDBJ whole genome shotgun (WGS) entry which is preliminary data.</text>
</comment>
<reference evidence="1 2" key="1">
    <citation type="journal article" date="2024" name="Int. J. Mol. Sci.">
        <title>Exploration of Alicyclobacillus spp. Genome in Search of Antibiotic Resistance.</title>
        <authorList>
            <person name="Bucka-Kolendo J."/>
            <person name="Kiousi D.E."/>
            <person name="Dekowska A."/>
            <person name="Mikolajczuk-Szczyrba A."/>
            <person name="Karadedos D.M."/>
            <person name="Michael P."/>
            <person name="Galanis A."/>
            <person name="Sokolowska B."/>
        </authorList>
    </citation>
    <scope>NUCLEOTIDE SEQUENCE [LARGE SCALE GENOMIC DNA]</scope>
    <source>
        <strain evidence="1 2">KKP 3000</strain>
    </source>
</reference>
<evidence type="ECO:0000313" key="1">
    <source>
        <dbReference type="EMBL" id="MFB5188726.1"/>
    </source>
</evidence>
<organism evidence="1 2">
    <name type="scientific">Alicyclobacillus fastidiosus</name>
    <dbReference type="NCBI Taxonomy" id="392011"/>
    <lineage>
        <taxon>Bacteria</taxon>
        <taxon>Bacillati</taxon>
        <taxon>Bacillota</taxon>
        <taxon>Bacilli</taxon>
        <taxon>Bacillales</taxon>
        <taxon>Alicyclobacillaceae</taxon>
        <taxon>Alicyclobacillus</taxon>
    </lineage>
</organism>
<sequence>MNQNMLPNQLANLKPGDHVSVTTESGTAYTGVFERAFDNKIVIYTTGGNAALAPSGVAETIIDLTGAVIQRLSNVSARSAE</sequence>
<keyword evidence="2" id="KW-1185">Reference proteome</keyword>
<name>A0ABV5A8T9_9BACL</name>
<dbReference type="Proteomes" id="UP001579974">
    <property type="component" value="Unassembled WGS sequence"/>
</dbReference>
<dbReference type="EMBL" id="JBDXSU010000001">
    <property type="protein sequence ID" value="MFB5188726.1"/>
    <property type="molecule type" value="Genomic_DNA"/>
</dbReference>
<protein>
    <submittedName>
        <fullName evidence="1">Uncharacterized protein</fullName>
    </submittedName>
</protein>
<gene>
    <name evidence="1" type="ORF">KKP3000_001159</name>
</gene>
<evidence type="ECO:0000313" key="2">
    <source>
        <dbReference type="Proteomes" id="UP001579974"/>
    </source>
</evidence>
<proteinExistence type="predicted"/>